<evidence type="ECO:0000313" key="1">
    <source>
        <dbReference type="EMBL" id="KAI4302416.1"/>
    </source>
</evidence>
<name>A0ACB9KZ20_9MYRT</name>
<protein>
    <submittedName>
        <fullName evidence="1">Uncharacterized protein</fullName>
    </submittedName>
</protein>
<comment type="caution">
    <text evidence="1">The sequence shown here is derived from an EMBL/GenBank/DDBJ whole genome shotgun (WGS) entry which is preliminary data.</text>
</comment>
<accession>A0ACB9KZ20</accession>
<keyword evidence="2" id="KW-1185">Reference proteome</keyword>
<proteinExistence type="predicted"/>
<dbReference type="EMBL" id="CM042891">
    <property type="protein sequence ID" value="KAI4302416.1"/>
    <property type="molecule type" value="Genomic_DNA"/>
</dbReference>
<organism evidence="1 2">
    <name type="scientific">Melastoma candidum</name>
    <dbReference type="NCBI Taxonomy" id="119954"/>
    <lineage>
        <taxon>Eukaryota</taxon>
        <taxon>Viridiplantae</taxon>
        <taxon>Streptophyta</taxon>
        <taxon>Embryophyta</taxon>
        <taxon>Tracheophyta</taxon>
        <taxon>Spermatophyta</taxon>
        <taxon>Magnoliopsida</taxon>
        <taxon>eudicotyledons</taxon>
        <taxon>Gunneridae</taxon>
        <taxon>Pentapetalae</taxon>
        <taxon>rosids</taxon>
        <taxon>malvids</taxon>
        <taxon>Myrtales</taxon>
        <taxon>Melastomataceae</taxon>
        <taxon>Melastomatoideae</taxon>
        <taxon>Melastomateae</taxon>
        <taxon>Melastoma</taxon>
    </lineage>
</organism>
<sequence>MEDRFLGSPVLTRFGHGRGVLWTKDENKMFESALALFDEDTPDRWTNVASLIPRKSPLDVEYKYRELLEDVSEIEAGHVTVPRYRRDFYGCRKRPYGVRDAGDHERKKGVPWTEEEHRRFLMGLVKYGKGDWRNISRNFVISKTPTQVASHAQKYFNRQLSEGKDKRRPSIHDITTKSITDPLPDNSSAGPVGYSQDFLTTGQKLALAHGLGISSRRVPRSDAALIVFESDRGNLFATDTFGSPTPGGRSTRHHLM</sequence>
<gene>
    <name evidence="1" type="ORF">MLD38_038163</name>
</gene>
<dbReference type="Proteomes" id="UP001057402">
    <property type="component" value="Chromosome 12"/>
</dbReference>
<evidence type="ECO:0000313" key="2">
    <source>
        <dbReference type="Proteomes" id="UP001057402"/>
    </source>
</evidence>
<reference evidence="2" key="1">
    <citation type="journal article" date="2023" name="Front. Plant Sci.">
        <title>Chromosomal-level genome assembly of Melastoma candidum provides insights into trichome evolution.</title>
        <authorList>
            <person name="Zhong Y."/>
            <person name="Wu W."/>
            <person name="Sun C."/>
            <person name="Zou P."/>
            <person name="Liu Y."/>
            <person name="Dai S."/>
            <person name="Zhou R."/>
        </authorList>
    </citation>
    <scope>NUCLEOTIDE SEQUENCE [LARGE SCALE GENOMIC DNA]</scope>
</reference>